<evidence type="ECO:0000313" key="4">
    <source>
        <dbReference type="Proteomes" id="UP000439314"/>
    </source>
</evidence>
<evidence type="ECO:0000313" key="1">
    <source>
        <dbReference type="EMBL" id="MRH01198.1"/>
    </source>
</evidence>
<evidence type="ECO:0000313" key="3">
    <source>
        <dbReference type="Proteomes" id="UP000437931"/>
    </source>
</evidence>
<reference evidence="3 4" key="1">
    <citation type="submission" date="2019-11" db="EMBL/GenBank/DDBJ databases">
        <title>First report of rice panicle blight caused by Xanthomonas sp. in Iran.</title>
        <authorList>
            <person name="Mirghasempour S.A."/>
            <person name="Huang S."/>
            <person name="Brady C.L."/>
            <person name="Studholme D.J."/>
        </authorList>
    </citation>
    <scope>NUCLEOTIDE SEQUENCE [LARGE SCALE GENOMIC DNA]</scope>
    <source>
        <strain evidence="1 4">ASD011</strain>
        <strain evidence="3">SAM114</strain>
    </source>
</reference>
<dbReference type="EMBL" id="WJPM01000009">
    <property type="protein sequence ID" value="MRH75365.1"/>
    <property type="molecule type" value="Genomic_DNA"/>
</dbReference>
<dbReference type="AlphaFoldDB" id="A0A6N7QC51"/>
<protein>
    <submittedName>
        <fullName evidence="1">Uncharacterized protein</fullName>
    </submittedName>
</protein>
<name>A0A6N7QC51_9XANT</name>
<sequence>MKYSATLRLLKLKNIHLAAGDDHGEPIDAISMPMPDRIEIEVEPGTGYCFLYRYTATGQFCGDTWHENLDAAFQQASFEYGLSPQDFLITEQSDPSHEPGGAAPKC</sequence>
<accession>A0A6N7QC51</accession>
<gene>
    <name evidence="1" type="ORF">GIY21_12960</name>
    <name evidence="2" type="ORF">GIY22_12090</name>
</gene>
<reference evidence="2" key="2">
    <citation type="journal article" date="2020" name="Plant Dis.">
        <title>A Grain Rot of Rice in Iran Caused by a Xanthomonas Strain Closely Related to X. sacchari.</title>
        <authorList>
            <person name="Mirghasempour S.A."/>
            <person name="Huang S."/>
            <person name="Studholme D.J."/>
            <person name="Brady C.L."/>
        </authorList>
    </citation>
    <scope>NUCLEOTIDE SEQUENCE</scope>
    <source>
        <strain evidence="2">SAM114</strain>
    </source>
</reference>
<dbReference type="RefSeq" id="WP_153751756.1">
    <property type="nucleotide sequence ID" value="NZ_WJPM01000009.1"/>
</dbReference>
<keyword evidence="3" id="KW-1185">Reference proteome</keyword>
<evidence type="ECO:0000313" key="2">
    <source>
        <dbReference type="EMBL" id="MRH75365.1"/>
    </source>
</evidence>
<dbReference type="Proteomes" id="UP000439314">
    <property type="component" value="Unassembled WGS sequence"/>
</dbReference>
<organism evidence="1 4">
    <name type="scientific">Xanthomonas sontii</name>
    <dbReference type="NCBI Taxonomy" id="2650745"/>
    <lineage>
        <taxon>Bacteria</taxon>
        <taxon>Pseudomonadati</taxon>
        <taxon>Pseudomonadota</taxon>
        <taxon>Gammaproteobacteria</taxon>
        <taxon>Lysobacterales</taxon>
        <taxon>Lysobacteraceae</taxon>
        <taxon>Xanthomonas</taxon>
    </lineage>
</organism>
<comment type="caution">
    <text evidence="1">The sequence shown here is derived from an EMBL/GenBank/DDBJ whole genome shotgun (WGS) entry which is preliminary data.</text>
</comment>
<proteinExistence type="predicted"/>
<dbReference type="EMBL" id="WJPN01000010">
    <property type="protein sequence ID" value="MRH01198.1"/>
    <property type="molecule type" value="Genomic_DNA"/>
</dbReference>
<dbReference type="Proteomes" id="UP000437931">
    <property type="component" value="Unassembled WGS sequence"/>
</dbReference>